<dbReference type="STRING" id="1962155.B1813_03355"/>
<evidence type="ECO:0000259" key="7">
    <source>
        <dbReference type="PROSITE" id="PS52019"/>
    </source>
</evidence>
<comment type="caution">
    <text evidence="8">The sequence shown here is derived from an EMBL/GenBank/DDBJ whole genome shotgun (WGS) entry which is preliminary data.</text>
</comment>
<name>A0A1V9ADD0_SACPI</name>
<evidence type="ECO:0000256" key="3">
    <source>
        <dbReference type="ARBA" id="ARBA00022679"/>
    </source>
</evidence>
<dbReference type="FunFam" id="1.10.1200.10:FF:000007">
    <property type="entry name" value="Probable polyketide synthase pks17"/>
    <property type="match status" value="1"/>
</dbReference>
<keyword evidence="1" id="KW-0596">Phosphopantetheine</keyword>
<accession>A0A1V9ADD0</accession>
<proteinExistence type="predicted"/>
<dbReference type="CDD" id="cd08956">
    <property type="entry name" value="KR_3_FAS_SDR_x"/>
    <property type="match status" value="1"/>
</dbReference>
<dbReference type="Gene3D" id="3.30.70.3290">
    <property type="match status" value="1"/>
</dbReference>
<organism evidence="8 9">
    <name type="scientific">Saccharomonospora piscinae</name>
    <dbReference type="NCBI Taxonomy" id="687388"/>
    <lineage>
        <taxon>Bacteria</taxon>
        <taxon>Bacillati</taxon>
        <taxon>Actinomycetota</taxon>
        <taxon>Actinomycetes</taxon>
        <taxon>Pseudonocardiales</taxon>
        <taxon>Pseudonocardiaceae</taxon>
        <taxon>Saccharomonospora</taxon>
    </lineage>
</organism>
<dbReference type="InterPro" id="IPR042104">
    <property type="entry name" value="PKS_dehydratase_sf"/>
</dbReference>
<gene>
    <name evidence="8" type="ORF">B1813_03355</name>
</gene>
<dbReference type="Pfam" id="PF08659">
    <property type="entry name" value="KR"/>
    <property type="match status" value="1"/>
</dbReference>
<sequence length="978" mass="102278">MRSLGEAHVRGIHIDWKAVLPGTDRPAVSLPTYAFQHTRFWPRSTGRAGDPAGLGQIAAGHPLLGATVHPAAGTGLLLTGSLSATAQPWLTGHSVLGTVIVPGSVFVELALRAGRDLGCDRLDELTLETPLVLDGDTAYDLQVAVTEDLEVSIHSRPAGAAEESWTRHAGGILNPERGPARTGLAGPWPPHGATPLPAEDLYQRLADSGIDYGPAFRGLRAAWEHDGEILAEVRLPESETVDAGHYGLHPALLDAALHGMGLGSVFSGPDESGSGGSVAFSWSGVTYDASGATAVRVRLTPAGENAVAVEISDAAGVPVASVEALVMRPVSADQLGGAGRVSRNSLFRLDWPEQPLPSGEHCRIALVGADCWDWAPWLDSGEHSGAFPTPRALAEAVADGSAEPPEFVVTTVPAVAGEDIPAAVSGTLSSLLDTAQSWLHDDRFADTRLVVVTRRAMPVDPSAEPDLPAASVWGLLRSAQSEHPDRIVLVDIEDDTSDVSLLPAAMRSGEPQLAIRAGRLFAPRLVRVEPAAEPGFGFGDHETVLITGASGGLGRIVARHLAETHGVRHLVLLSRRGRQAEGAGELAADLTELGAEVTFAACDVADAAAVARVLDDIPADRPLAGVVHTAGVVDDGLVESLSMDQIDRVLRPKVCGAWHLHTLTRQLDLRAFIVFSSGATTFGGPGQGAYAAANAFLDALAGFRRAHDLSATSLAWGMWAESNGMGSRLDETALARMARNGALPLSVAEGLALFDATHGLDHAALVPVRLDLAALRGQAGSLPPMFRELVPPPGRQAAEDSAALLRTLAGLTEDDRRRTLLDAVRANAAAVLGHSSAAGVDPERSFLESGFDSLTAVELRNRMTRVTGARLRATLIFDFPTPARLAGHLLDQLDLAAEPGASPAADSDMVLAELERVGAALPAAVSDTASRRRVAERLRELLQLCGPSAAAGGDLESATDDELFALVDDEFEHGVETA</sequence>
<dbReference type="AlphaFoldDB" id="A0A1V9ADD0"/>
<dbReference type="SUPFAM" id="SSF47336">
    <property type="entry name" value="ACP-like"/>
    <property type="match status" value="1"/>
</dbReference>
<dbReference type="InterPro" id="IPR057326">
    <property type="entry name" value="KR_dom"/>
</dbReference>
<feature type="region of interest" description="N-terminal hotdog fold" evidence="5">
    <location>
        <begin position="61"/>
        <end position="180"/>
    </location>
</feature>
<feature type="region of interest" description="C-terminal hotdog fold" evidence="5">
    <location>
        <begin position="193"/>
        <end position="336"/>
    </location>
</feature>
<evidence type="ECO:0000256" key="1">
    <source>
        <dbReference type="ARBA" id="ARBA00022450"/>
    </source>
</evidence>
<evidence type="ECO:0000259" key="6">
    <source>
        <dbReference type="PROSITE" id="PS50075"/>
    </source>
</evidence>
<dbReference type="Proteomes" id="UP000192591">
    <property type="component" value="Unassembled WGS sequence"/>
</dbReference>
<evidence type="ECO:0000256" key="4">
    <source>
        <dbReference type="ARBA" id="ARBA00022737"/>
    </source>
</evidence>
<protein>
    <submittedName>
        <fullName evidence="8">Uncharacterized protein</fullName>
    </submittedName>
</protein>
<dbReference type="SMART" id="SM00826">
    <property type="entry name" value="PKS_DH"/>
    <property type="match status" value="1"/>
</dbReference>
<dbReference type="InterPro" id="IPR009081">
    <property type="entry name" value="PP-bd_ACP"/>
</dbReference>
<dbReference type="SMART" id="SM00823">
    <property type="entry name" value="PKS_PP"/>
    <property type="match status" value="1"/>
</dbReference>
<dbReference type="GO" id="GO:0006633">
    <property type="term" value="P:fatty acid biosynthetic process"/>
    <property type="evidence" value="ECO:0007669"/>
    <property type="project" value="TreeGrafter"/>
</dbReference>
<dbReference type="Pfam" id="PF22953">
    <property type="entry name" value="SpnB_Rossmann"/>
    <property type="match status" value="1"/>
</dbReference>
<dbReference type="InterPro" id="IPR055123">
    <property type="entry name" value="SpnB-like_Rossmann"/>
</dbReference>
<dbReference type="PROSITE" id="PS00012">
    <property type="entry name" value="PHOSPHOPANTETHEINE"/>
    <property type="match status" value="1"/>
</dbReference>
<reference evidence="8 9" key="1">
    <citation type="submission" date="2017-02" db="EMBL/GenBank/DDBJ databases">
        <title>Draft genome of Saccharomonospora sp. 154.</title>
        <authorList>
            <person name="Alonso-Carmona G.S."/>
            <person name="De La Haba R."/>
            <person name="Vera-Gargallo B."/>
            <person name="Sandoval-Trujillo A.H."/>
            <person name="Ramirez-Duran N."/>
            <person name="Ventosa A."/>
        </authorList>
    </citation>
    <scope>NUCLEOTIDE SEQUENCE [LARGE SCALE GENOMIC DNA]</scope>
    <source>
        <strain evidence="8 9">LRS4.154</strain>
    </source>
</reference>
<dbReference type="InterPro" id="IPR049552">
    <property type="entry name" value="PKS_DH_N"/>
</dbReference>
<dbReference type="PROSITE" id="PS50075">
    <property type="entry name" value="CARRIER"/>
    <property type="match status" value="1"/>
</dbReference>
<evidence type="ECO:0000313" key="9">
    <source>
        <dbReference type="Proteomes" id="UP000192591"/>
    </source>
</evidence>
<feature type="domain" description="PKS/mFAS DH" evidence="7">
    <location>
        <begin position="61"/>
        <end position="336"/>
    </location>
</feature>
<dbReference type="InterPro" id="IPR049551">
    <property type="entry name" value="PKS_DH_C"/>
</dbReference>
<evidence type="ECO:0000256" key="5">
    <source>
        <dbReference type="PROSITE-ProRule" id="PRU01363"/>
    </source>
</evidence>
<dbReference type="Pfam" id="PF21089">
    <property type="entry name" value="PKS_DH_N"/>
    <property type="match status" value="1"/>
</dbReference>
<dbReference type="SUPFAM" id="SSF51735">
    <property type="entry name" value="NAD(P)-binding Rossmann-fold domains"/>
    <property type="match status" value="2"/>
</dbReference>
<dbReference type="Pfam" id="PF14765">
    <property type="entry name" value="PS-DH"/>
    <property type="match status" value="1"/>
</dbReference>
<dbReference type="PANTHER" id="PTHR43775:SF51">
    <property type="entry name" value="INACTIVE PHENOLPHTHIOCEROL SYNTHESIS POLYKETIDE SYNTHASE TYPE I PKS1-RELATED"/>
    <property type="match status" value="1"/>
</dbReference>
<keyword evidence="2" id="KW-0597">Phosphoprotein</keyword>
<dbReference type="InterPro" id="IPR036291">
    <property type="entry name" value="NAD(P)-bd_dom_sf"/>
</dbReference>
<feature type="domain" description="Carrier" evidence="6">
    <location>
        <begin position="818"/>
        <end position="893"/>
    </location>
</feature>
<dbReference type="Gene3D" id="1.10.1200.10">
    <property type="entry name" value="ACP-like"/>
    <property type="match status" value="1"/>
</dbReference>
<dbReference type="GO" id="GO:0004312">
    <property type="term" value="F:fatty acid synthase activity"/>
    <property type="evidence" value="ECO:0007669"/>
    <property type="project" value="TreeGrafter"/>
</dbReference>
<dbReference type="InterPro" id="IPR036736">
    <property type="entry name" value="ACP-like_sf"/>
</dbReference>
<dbReference type="InterPro" id="IPR049900">
    <property type="entry name" value="PKS_mFAS_DH"/>
</dbReference>
<keyword evidence="3" id="KW-0808">Transferase</keyword>
<dbReference type="InterPro" id="IPR006162">
    <property type="entry name" value="Ppantetheine_attach_site"/>
</dbReference>
<feature type="active site" description="Proton acceptor; for dehydratase activity" evidence="5">
    <location>
        <position position="93"/>
    </location>
</feature>
<evidence type="ECO:0000256" key="2">
    <source>
        <dbReference type="ARBA" id="ARBA00022553"/>
    </source>
</evidence>
<dbReference type="EMBL" id="MWIH01000002">
    <property type="protein sequence ID" value="OQO95100.1"/>
    <property type="molecule type" value="Genomic_DNA"/>
</dbReference>
<evidence type="ECO:0000313" key="8">
    <source>
        <dbReference type="EMBL" id="OQO95100.1"/>
    </source>
</evidence>
<dbReference type="InterPro" id="IPR013968">
    <property type="entry name" value="PKS_KR"/>
</dbReference>
<feature type="active site" description="Proton donor; for dehydratase activity" evidence="5">
    <location>
        <position position="254"/>
    </location>
</feature>
<keyword evidence="9" id="KW-1185">Reference proteome</keyword>
<dbReference type="InterPro" id="IPR020807">
    <property type="entry name" value="PKS_DH"/>
</dbReference>
<dbReference type="InterPro" id="IPR020806">
    <property type="entry name" value="PKS_PP-bd"/>
</dbReference>
<dbReference type="PANTHER" id="PTHR43775">
    <property type="entry name" value="FATTY ACID SYNTHASE"/>
    <property type="match status" value="1"/>
</dbReference>
<dbReference type="PROSITE" id="PS52019">
    <property type="entry name" value="PKS_MFAS_DH"/>
    <property type="match status" value="1"/>
</dbReference>
<dbReference type="SMART" id="SM00822">
    <property type="entry name" value="PKS_KR"/>
    <property type="match status" value="1"/>
</dbReference>
<dbReference type="Gene3D" id="3.40.50.720">
    <property type="entry name" value="NAD(P)-binding Rossmann-like Domain"/>
    <property type="match status" value="1"/>
</dbReference>
<dbReference type="InterPro" id="IPR050091">
    <property type="entry name" value="PKS_NRPS_Biosynth_Enz"/>
</dbReference>
<dbReference type="Gene3D" id="3.10.129.110">
    <property type="entry name" value="Polyketide synthase dehydratase"/>
    <property type="match status" value="1"/>
</dbReference>
<keyword evidence="4" id="KW-0677">Repeat</keyword>
<dbReference type="GO" id="GO:0031177">
    <property type="term" value="F:phosphopantetheine binding"/>
    <property type="evidence" value="ECO:0007669"/>
    <property type="project" value="InterPro"/>
</dbReference>
<dbReference type="SMART" id="SM01294">
    <property type="entry name" value="PKS_PP_betabranch"/>
    <property type="match status" value="1"/>
</dbReference>
<dbReference type="Pfam" id="PF00550">
    <property type="entry name" value="PP-binding"/>
    <property type="match status" value="1"/>
</dbReference>